<dbReference type="SUPFAM" id="SSF52200">
    <property type="entry name" value="Toll/Interleukin receptor TIR domain"/>
    <property type="match status" value="1"/>
</dbReference>
<dbReference type="InterPro" id="IPR011600">
    <property type="entry name" value="Pept_C14_caspase"/>
</dbReference>
<dbReference type="SMART" id="SM00255">
    <property type="entry name" value="TIR"/>
    <property type="match status" value="1"/>
</dbReference>
<dbReference type="HOGENOM" id="CLU_617852_0_0_11"/>
<dbReference type="Pfam" id="PF13676">
    <property type="entry name" value="TIR_2"/>
    <property type="match status" value="1"/>
</dbReference>
<dbReference type="EMBL" id="CP002299">
    <property type="protein sequence ID" value="ADP80474.1"/>
    <property type="molecule type" value="Genomic_DNA"/>
</dbReference>
<feature type="region of interest" description="Disordered" evidence="1">
    <location>
        <begin position="265"/>
        <end position="291"/>
    </location>
</feature>
<sequence length="443" mass="49394">MPAAANSLDRIKNLLTGPLCGWPSEKVDVFLNENALGDLSFKLAKMIVETSDVLFFYYVGHGQSTLNEDLCMGLVDTSADPVEREFSGLLMAAIRRMLSHSRARVRVIVLDCCFSGIATENRQGNSDEAEYFADIAKVSGAYTLTASEAHAPARYEAGPSPLTQFTKNFCDLIQHGIPGEPLPLTLNLIFPHLRDRLLEQSLPAPTQLNIDRGSSFVFARNAVSPELRFDPRVEVERLRIALREAQERESELRNTANDLMNELNKLRSRSSSSQDRRDLSKAEVDRNEGNGKPDSDTWDFFVSYTGADLQWAEWVAAVLEDAGYRVLIQAWDFVVGSNWQLQMLHGIRSSARMIALLSSSYLSSVYGQSEWQATLRADPDGIQRKLLPVRIEDCPRPGLLDTIVSLDLFGLDEDAARRRLLQAVAGAVSGRVKPSEKPKFPFR</sequence>
<dbReference type="eggNOG" id="COG2319">
    <property type="taxonomic scope" value="Bacteria"/>
</dbReference>
<dbReference type="InterPro" id="IPR035897">
    <property type="entry name" value="Toll_tir_struct_dom_sf"/>
</dbReference>
<dbReference type="GO" id="GO:0007165">
    <property type="term" value="P:signal transduction"/>
    <property type="evidence" value="ECO:0007669"/>
    <property type="project" value="InterPro"/>
</dbReference>
<feature type="domain" description="TIR" evidence="2">
    <location>
        <begin position="296"/>
        <end position="428"/>
    </location>
</feature>
<gene>
    <name evidence="3" type="ordered locus">FraEuI1c_2439</name>
</gene>
<feature type="compositionally biased region" description="Basic and acidic residues" evidence="1">
    <location>
        <begin position="274"/>
        <end position="291"/>
    </location>
</feature>
<reference evidence="3 4" key="1">
    <citation type="submission" date="2010-10" db="EMBL/GenBank/DDBJ databases">
        <title>Complete sequence of Frankia sp. EuI1c.</title>
        <authorList>
            <consortium name="US DOE Joint Genome Institute"/>
            <person name="Lucas S."/>
            <person name="Copeland A."/>
            <person name="Lapidus A."/>
            <person name="Cheng J.-F."/>
            <person name="Bruce D."/>
            <person name="Goodwin L."/>
            <person name="Pitluck S."/>
            <person name="Chertkov O."/>
            <person name="Detter J.C."/>
            <person name="Han C."/>
            <person name="Tapia R."/>
            <person name="Land M."/>
            <person name="Hauser L."/>
            <person name="Jeffries C."/>
            <person name="Kyrpides N."/>
            <person name="Ivanova N."/>
            <person name="Mikhailova N."/>
            <person name="Beauchemin N."/>
            <person name="Sen A."/>
            <person name="Sur S.A."/>
            <person name="Gtari M."/>
            <person name="Wall L."/>
            <person name="Tisa L."/>
            <person name="Woyke T."/>
        </authorList>
    </citation>
    <scope>NUCLEOTIDE SEQUENCE [LARGE SCALE GENOMIC DNA]</scope>
    <source>
        <strain evidence="4">DSM 45817 / CECT 9037 / EuI1c</strain>
    </source>
</reference>
<evidence type="ECO:0000256" key="1">
    <source>
        <dbReference type="SAM" id="MobiDB-lite"/>
    </source>
</evidence>
<dbReference type="GO" id="GO:0006508">
    <property type="term" value="P:proteolysis"/>
    <property type="evidence" value="ECO:0007669"/>
    <property type="project" value="InterPro"/>
</dbReference>
<dbReference type="KEGG" id="fri:FraEuI1c_2439"/>
<evidence type="ECO:0000313" key="3">
    <source>
        <dbReference type="EMBL" id="ADP80474.1"/>
    </source>
</evidence>
<evidence type="ECO:0000313" key="4">
    <source>
        <dbReference type="Proteomes" id="UP000002484"/>
    </source>
</evidence>
<dbReference type="Gene3D" id="3.40.50.1460">
    <property type="match status" value="1"/>
</dbReference>
<dbReference type="GO" id="GO:0004197">
    <property type="term" value="F:cysteine-type endopeptidase activity"/>
    <property type="evidence" value="ECO:0007669"/>
    <property type="project" value="InterPro"/>
</dbReference>
<protein>
    <submittedName>
        <fullName evidence="3">Peptidase C14 caspase catalytic subunit p20</fullName>
    </submittedName>
</protein>
<accession>E3J1F3</accession>
<keyword evidence="4" id="KW-1185">Reference proteome</keyword>
<dbReference type="InterPro" id="IPR000157">
    <property type="entry name" value="TIR_dom"/>
</dbReference>
<name>E3J1F3_PSEI1</name>
<dbReference type="Pfam" id="PF00656">
    <property type="entry name" value="Peptidase_C14"/>
    <property type="match status" value="1"/>
</dbReference>
<dbReference type="PROSITE" id="PS50104">
    <property type="entry name" value="TIR"/>
    <property type="match status" value="1"/>
</dbReference>
<dbReference type="NCBIfam" id="NF047832">
    <property type="entry name" value="caspase_w_EACC1"/>
    <property type="match status" value="1"/>
</dbReference>
<dbReference type="SUPFAM" id="SSF52129">
    <property type="entry name" value="Caspase-like"/>
    <property type="match status" value="1"/>
</dbReference>
<evidence type="ECO:0000259" key="2">
    <source>
        <dbReference type="PROSITE" id="PS50104"/>
    </source>
</evidence>
<proteinExistence type="predicted"/>
<dbReference type="AlphaFoldDB" id="E3J1F3"/>
<dbReference type="eggNOG" id="COG4249">
    <property type="taxonomic scope" value="Bacteria"/>
</dbReference>
<dbReference type="Proteomes" id="UP000002484">
    <property type="component" value="Chromosome"/>
</dbReference>
<dbReference type="Gene3D" id="3.40.50.10140">
    <property type="entry name" value="Toll/interleukin-1 receptor homology (TIR) domain"/>
    <property type="match status" value="1"/>
</dbReference>
<dbReference type="STRING" id="298654.FraEuI1c_2439"/>
<organism evidence="3 4">
    <name type="scientific">Pseudofrankia inefficax (strain DSM 45817 / CECT 9037 / DDB 130130 / EuI1c)</name>
    <name type="common">Frankia inefficax</name>
    <dbReference type="NCBI Taxonomy" id="298654"/>
    <lineage>
        <taxon>Bacteria</taxon>
        <taxon>Bacillati</taxon>
        <taxon>Actinomycetota</taxon>
        <taxon>Actinomycetes</taxon>
        <taxon>Frankiales</taxon>
        <taxon>Frankiaceae</taxon>
        <taxon>Pseudofrankia</taxon>
    </lineage>
</organism>
<dbReference type="InterPro" id="IPR029030">
    <property type="entry name" value="Caspase-like_dom_sf"/>
</dbReference>
<dbReference type="InParanoid" id="E3J1F3"/>